<evidence type="ECO:0000256" key="4">
    <source>
        <dbReference type="ARBA" id="ARBA00022825"/>
    </source>
</evidence>
<keyword evidence="4" id="KW-0720">Serine protease</keyword>
<dbReference type="NCBIfam" id="TIGR04183">
    <property type="entry name" value="Por_Secre_tail"/>
    <property type="match status" value="1"/>
</dbReference>
<dbReference type="InterPro" id="IPR008979">
    <property type="entry name" value="Galactose-bd-like_sf"/>
</dbReference>
<evidence type="ECO:0000256" key="3">
    <source>
        <dbReference type="ARBA" id="ARBA00022801"/>
    </source>
</evidence>
<dbReference type="Proteomes" id="UP000642809">
    <property type="component" value="Unassembled WGS sequence"/>
</dbReference>
<dbReference type="GO" id="GO:0004252">
    <property type="term" value="F:serine-type endopeptidase activity"/>
    <property type="evidence" value="ECO:0007669"/>
    <property type="project" value="InterPro"/>
</dbReference>
<comment type="caution">
    <text evidence="5">Lacks conserved residue(s) required for the propagation of feature annotation.</text>
</comment>
<evidence type="ECO:0000313" key="8">
    <source>
        <dbReference type="EMBL" id="GHB35280.1"/>
    </source>
</evidence>
<dbReference type="InterPro" id="IPR035986">
    <property type="entry name" value="PKD_dom_sf"/>
</dbReference>
<feature type="signal peptide" evidence="6">
    <location>
        <begin position="1"/>
        <end position="22"/>
    </location>
</feature>
<dbReference type="PROSITE" id="PS00138">
    <property type="entry name" value="SUBTILASE_SER"/>
    <property type="match status" value="1"/>
</dbReference>
<keyword evidence="6" id="KW-0732">Signal</keyword>
<dbReference type="InterPro" id="IPR000209">
    <property type="entry name" value="Peptidase_S8/S53_dom"/>
</dbReference>
<evidence type="ECO:0000313" key="9">
    <source>
        <dbReference type="Proteomes" id="UP000642809"/>
    </source>
</evidence>
<reference evidence="8" key="1">
    <citation type="journal article" date="2014" name="Int. J. Syst. Evol. Microbiol.">
        <title>Complete genome sequence of Corynebacterium casei LMG S-19264T (=DSM 44701T), isolated from a smear-ripened cheese.</title>
        <authorList>
            <consortium name="US DOE Joint Genome Institute (JGI-PGF)"/>
            <person name="Walter F."/>
            <person name="Albersmeier A."/>
            <person name="Kalinowski J."/>
            <person name="Ruckert C."/>
        </authorList>
    </citation>
    <scope>NUCLEOTIDE SEQUENCE</scope>
    <source>
        <strain evidence="8">KCTC 23224</strain>
    </source>
</reference>
<dbReference type="CDD" id="cd04842">
    <property type="entry name" value="Peptidases_S8_Kp43_protease"/>
    <property type="match status" value="1"/>
</dbReference>
<dbReference type="InterPro" id="IPR034058">
    <property type="entry name" value="TagA/B/C/D_pept_dom"/>
</dbReference>
<gene>
    <name evidence="8" type="ORF">GCM10008106_15860</name>
</gene>
<proteinExistence type="inferred from homology"/>
<dbReference type="InterPro" id="IPR026444">
    <property type="entry name" value="Secre_tail"/>
</dbReference>
<protein>
    <recommendedName>
        <fullName evidence="7">PKD domain-containing protein</fullName>
    </recommendedName>
</protein>
<keyword evidence="9" id="KW-1185">Reference proteome</keyword>
<dbReference type="Gene3D" id="2.60.40.10">
    <property type="entry name" value="Immunoglobulins"/>
    <property type="match status" value="1"/>
</dbReference>
<dbReference type="InterPro" id="IPR015500">
    <property type="entry name" value="Peptidase_S8_subtilisin-rel"/>
</dbReference>
<dbReference type="SUPFAM" id="SSF52743">
    <property type="entry name" value="Subtilisin-like"/>
    <property type="match status" value="1"/>
</dbReference>
<dbReference type="GO" id="GO:0006508">
    <property type="term" value="P:proteolysis"/>
    <property type="evidence" value="ECO:0007669"/>
    <property type="project" value="UniProtKB-KW"/>
</dbReference>
<dbReference type="SUPFAM" id="SSF49299">
    <property type="entry name" value="PKD domain"/>
    <property type="match status" value="1"/>
</dbReference>
<dbReference type="PANTHER" id="PTHR43399:SF4">
    <property type="entry name" value="CELL WALL-ASSOCIATED PROTEASE"/>
    <property type="match status" value="1"/>
</dbReference>
<evidence type="ECO:0000259" key="7">
    <source>
        <dbReference type="PROSITE" id="PS50093"/>
    </source>
</evidence>
<dbReference type="Pfam" id="PF18962">
    <property type="entry name" value="Por_Secre_tail"/>
    <property type="match status" value="1"/>
</dbReference>
<keyword evidence="3" id="KW-0378">Hydrolase</keyword>
<dbReference type="PROSITE" id="PS51892">
    <property type="entry name" value="SUBTILASE"/>
    <property type="match status" value="1"/>
</dbReference>
<dbReference type="Pfam" id="PF00082">
    <property type="entry name" value="Peptidase_S8"/>
    <property type="match status" value="1"/>
</dbReference>
<dbReference type="Gene3D" id="3.40.50.200">
    <property type="entry name" value="Peptidase S8/S53 domain"/>
    <property type="match status" value="1"/>
</dbReference>
<dbReference type="InterPro" id="IPR036852">
    <property type="entry name" value="Peptidase_S8/S53_dom_sf"/>
</dbReference>
<comment type="caution">
    <text evidence="8">The sequence shown here is derived from an EMBL/GenBank/DDBJ whole genome shotgun (WGS) entry which is preliminary data.</text>
</comment>
<dbReference type="AlphaFoldDB" id="A0A8J3CXD9"/>
<evidence type="ECO:0000256" key="6">
    <source>
        <dbReference type="SAM" id="SignalP"/>
    </source>
</evidence>
<dbReference type="InterPro" id="IPR023828">
    <property type="entry name" value="Peptidase_S8_Ser-AS"/>
</dbReference>
<keyword evidence="2" id="KW-0645">Protease</keyword>
<comment type="similarity">
    <text evidence="1 5">Belongs to the peptidase S8 family.</text>
</comment>
<dbReference type="InterPro" id="IPR000601">
    <property type="entry name" value="PKD_dom"/>
</dbReference>
<dbReference type="CDD" id="cd00146">
    <property type="entry name" value="PKD"/>
    <property type="match status" value="1"/>
</dbReference>
<accession>A0A8J3CXD9</accession>
<dbReference type="InterPro" id="IPR013783">
    <property type="entry name" value="Ig-like_fold"/>
</dbReference>
<dbReference type="RefSeq" id="WP_189580408.1">
    <property type="nucleotide sequence ID" value="NZ_BMYF01000008.1"/>
</dbReference>
<dbReference type="PANTHER" id="PTHR43399">
    <property type="entry name" value="SUBTILISIN-RELATED"/>
    <property type="match status" value="1"/>
</dbReference>
<organism evidence="8 9">
    <name type="scientific">Mongoliitalea lutea</name>
    <dbReference type="NCBI Taxonomy" id="849756"/>
    <lineage>
        <taxon>Bacteria</taxon>
        <taxon>Pseudomonadati</taxon>
        <taxon>Bacteroidota</taxon>
        <taxon>Cytophagia</taxon>
        <taxon>Cytophagales</taxon>
        <taxon>Cyclobacteriaceae</taxon>
        <taxon>Mongoliitalea</taxon>
    </lineage>
</organism>
<feature type="chain" id="PRO_5035308887" description="PKD domain-containing protein" evidence="6">
    <location>
        <begin position="23"/>
        <end position="1153"/>
    </location>
</feature>
<dbReference type="SUPFAM" id="SSF49785">
    <property type="entry name" value="Galactose-binding domain-like"/>
    <property type="match status" value="1"/>
</dbReference>
<dbReference type="PRINTS" id="PR00723">
    <property type="entry name" value="SUBTILISIN"/>
</dbReference>
<dbReference type="Gene3D" id="2.60.120.380">
    <property type="match status" value="1"/>
</dbReference>
<dbReference type="InterPro" id="IPR051048">
    <property type="entry name" value="Peptidase_S8/S53_subtilisin"/>
</dbReference>
<evidence type="ECO:0000256" key="5">
    <source>
        <dbReference type="PROSITE-ProRule" id="PRU01240"/>
    </source>
</evidence>
<dbReference type="EMBL" id="BMYF01000008">
    <property type="protein sequence ID" value="GHB35280.1"/>
    <property type="molecule type" value="Genomic_DNA"/>
</dbReference>
<sequence>MRGKLSKVVSVLFFFLYSSAFGQNVPESPSILKEVRGNILKNFNQKYAILSPSEDALKRKASELGIPMFMELDNDRIAKLQYFDELDHPVYYTTFNTAAAVTTGANTLQPGGSLGLNLTGKGLVLGIYDQTRPRLAHVEFQGRLSQPDGSTETISNHATHVSGTMIGAGINPAARGMAYEATGLSFNWDNDVNKMASNAYIMGERNNGHIVSNHSYGIIIGWFRNSAGNWVWSGNANISPDEDFRFGFYSSKSQALDDLSFSLPHYTIVWAAGNDRNDVGDGTRPGDGPADTIGPEGVAKNVITVGAVSSVPQYLGPNSIAMSNFSSWGPTDDGRIKPDIVGMGVGVFSAAISNGGESDSYASLSGTSMASPNVAGTLSLLQQLYRERNGGRFMWSSTVKGLMIHTAREAGLSPGPDYIFGWGLLNAEAAAKHILEDDGVSTITREGVLLNNETFTYEFLSDGIEPIRITVAWTDPAGVPSPASLNPRDLKLVNDLDLRVFDDAGNEFFPWSLDPTRGPSGPAVRNQDNFRDNVEQILIDNPQPRKYTLVLSHKGSLVNQAQEYSLLFSASLQEANSETLYWIGSDSDWDNPSNWSFTLGGQSANMVPGEGSRVIFENTGNLEFTGFTSDKKVFSLNTFGNSNVSINLNGQSIHVTNGVRFSATNTLVSNGEIIFENESQNQQFISFTNTEFKDVKTVFSNGNWGMIDYGLLDHVVVNGGTVSFPHGLLNVRSFEGISGSLIGNLSQIKFQENLSISNQTVLNRDLDFTFAGKEVRGEIVILNSTRTFSLTVASGNLDVENVPVLKVLNVGAGGINIKQTILTSDQVRLTSGAIVNFEDSELLIRENWEVNASSDNMVSIIASNSGIVRYLPYSRLCTDFVTIQNVDLLGDAVVNVGLNSIVTNSDNWLTLNCDDVLFANFTSTFLCAGGFSTFSSTSLGTPTDYTWLINGEVQSSEEFFSFTFPSPGAYEVTLIIRSQEQEVSLTSSVDVLPNPLNQPSIVINGDLLTSLQPAESFQWYLNGLPIQGATARSITANESGLYQVAIISGGCNRISEPVVISSIINNEPQLSKFGIFIGPNPTEGRLTITLSNKYYGLVEVHLVDSAGRKINGNTFNKQEDLVNLLLEINQPQGIYLVFIQMGDQMFTKKIIKK</sequence>
<reference evidence="8" key="2">
    <citation type="submission" date="2020-09" db="EMBL/GenBank/DDBJ databases">
        <authorList>
            <person name="Sun Q."/>
            <person name="Kim S."/>
        </authorList>
    </citation>
    <scope>NUCLEOTIDE SEQUENCE</scope>
    <source>
        <strain evidence="8">KCTC 23224</strain>
    </source>
</reference>
<evidence type="ECO:0000256" key="1">
    <source>
        <dbReference type="ARBA" id="ARBA00011073"/>
    </source>
</evidence>
<feature type="domain" description="PKD" evidence="7">
    <location>
        <begin position="933"/>
        <end position="991"/>
    </location>
</feature>
<evidence type="ECO:0000256" key="2">
    <source>
        <dbReference type="ARBA" id="ARBA00022670"/>
    </source>
</evidence>
<name>A0A8J3CXD9_9BACT</name>
<dbReference type="PROSITE" id="PS50093">
    <property type="entry name" value="PKD"/>
    <property type="match status" value="1"/>
</dbReference>